<keyword evidence="8" id="KW-0732">Signal</keyword>
<keyword evidence="3" id="KW-0808">Transferase</keyword>
<dbReference type="InterPro" id="IPR015847">
    <property type="entry name" value="ExoRNase_PH_dom2"/>
</dbReference>
<dbReference type="AlphaFoldDB" id="A0A9W7ENH5"/>
<dbReference type="InterPro" id="IPR001247">
    <property type="entry name" value="ExoRNase_PH_dom1"/>
</dbReference>
<evidence type="ECO:0000256" key="8">
    <source>
        <dbReference type="SAM" id="SignalP"/>
    </source>
</evidence>
<dbReference type="NCBIfam" id="TIGR03591">
    <property type="entry name" value="polynuc_phos"/>
    <property type="match status" value="1"/>
</dbReference>
<dbReference type="InterPro" id="IPR012340">
    <property type="entry name" value="NA-bd_OB-fold"/>
</dbReference>
<dbReference type="CDD" id="cd02393">
    <property type="entry name" value="KH-I_PNPase"/>
    <property type="match status" value="1"/>
</dbReference>
<feature type="compositionally biased region" description="Gly residues" evidence="7">
    <location>
        <begin position="767"/>
        <end position="779"/>
    </location>
</feature>
<dbReference type="EC" id="2.7.7.8" evidence="2"/>
<dbReference type="Pfam" id="PF00575">
    <property type="entry name" value="S1"/>
    <property type="match status" value="1"/>
</dbReference>
<dbReference type="GO" id="GO:0004654">
    <property type="term" value="F:polyribonucleotide nucleotidyltransferase activity"/>
    <property type="evidence" value="ECO:0007669"/>
    <property type="project" value="UniProtKB-EC"/>
</dbReference>
<dbReference type="InterPro" id="IPR020568">
    <property type="entry name" value="Ribosomal_Su5_D2-typ_SF"/>
</dbReference>
<dbReference type="InterPro" id="IPR036612">
    <property type="entry name" value="KH_dom_type_1_sf"/>
</dbReference>
<dbReference type="CDD" id="cd11364">
    <property type="entry name" value="RNase_PH_PNPase_2"/>
    <property type="match status" value="1"/>
</dbReference>
<dbReference type="Pfam" id="PF01138">
    <property type="entry name" value="RNase_PH"/>
    <property type="match status" value="2"/>
</dbReference>
<name>A0A9W7ENH5_9STRA</name>
<dbReference type="EMBL" id="BRXX01000029">
    <property type="protein sequence ID" value="GMH83713.1"/>
    <property type="molecule type" value="Genomic_DNA"/>
</dbReference>
<evidence type="ECO:0000256" key="3">
    <source>
        <dbReference type="ARBA" id="ARBA00022679"/>
    </source>
</evidence>
<dbReference type="FunFam" id="3.30.1370.10:FF:000001">
    <property type="entry name" value="Polyribonucleotide nucleotidyltransferase"/>
    <property type="match status" value="1"/>
</dbReference>
<dbReference type="GO" id="GO:0005829">
    <property type="term" value="C:cytosol"/>
    <property type="evidence" value="ECO:0007669"/>
    <property type="project" value="TreeGrafter"/>
</dbReference>
<comment type="similarity">
    <text evidence="1">Belongs to the polyribonucleotide nucleotidyltransferase family.</text>
</comment>
<evidence type="ECO:0000313" key="11">
    <source>
        <dbReference type="Proteomes" id="UP001165160"/>
    </source>
</evidence>
<keyword evidence="11" id="KW-1185">Reference proteome</keyword>
<dbReference type="InterPro" id="IPR003029">
    <property type="entry name" value="S1_domain"/>
</dbReference>
<proteinExistence type="inferred from homology"/>
<dbReference type="Gene3D" id="3.30.1370.10">
    <property type="entry name" value="K Homology domain, type 1"/>
    <property type="match status" value="1"/>
</dbReference>
<dbReference type="SUPFAM" id="SSF50249">
    <property type="entry name" value="Nucleic acid-binding proteins"/>
    <property type="match status" value="1"/>
</dbReference>
<dbReference type="GO" id="GO:0005739">
    <property type="term" value="C:mitochondrion"/>
    <property type="evidence" value="ECO:0007669"/>
    <property type="project" value="TreeGrafter"/>
</dbReference>
<dbReference type="SMART" id="SM00316">
    <property type="entry name" value="S1"/>
    <property type="match status" value="1"/>
</dbReference>
<evidence type="ECO:0000256" key="4">
    <source>
        <dbReference type="ARBA" id="ARBA00022695"/>
    </source>
</evidence>
<comment type="caution">
    <text evidence="10">The sequence shown here is derived from an EMBL/GenBank/DDBJ whole genome shotgun (WGS) entry which is preliminary data.</text>
</comment>
<dbReference type="SUPFAM" id="SSF55666">
    <property type="entry name" value="Ribonuclease PH domain 2-like"/>
    <property type="match status" value="2"/>
</dbReference>
<dbReference type="GO" id="GO:0000965">
    <property type="term" value="P:mitochondrial RNA 3'-end processing"/>
    <property type="evidence" value="ECO:0007669"/>
    <property type="project" value="TreeGrafter"/>
</dbReference>
<dbReference type="FunFam" id="3.30.230.70:FF:000001">
    <property type="entry name" value="Polyribonucleotide nucleotidyltransferase"/>
    <property type="match status" value="1"/>
</dbReference>
<evidence type="ECO:0000256" key="2">
    <source>
        <dbReference type="ARBA" id="ARBA00012416"/>
    </source>
</evidence>
<keyword evidence="4" id="KW-0548">Nucleotidyltransferase</keyword>
<dbReference type="PANTHER" id="PTHR11252:SF0">
    <property type="entry name" value="POLYRIBONUCLEOTIDE NUCLEOTIDYLTRANSFERASE 1, MITOCHONDRIAL"/>
    <property type="match status" value="1"/>
</dbReference>
<dbReference type="GO" id="GO:0003723">
    <property type="term" value="F:RNA binding"/>
    <property type="evidence" value="ECO:0007669"/>
    <property type="project" value="UniProtKB-UniRule"/>
</dbReference>
<evidence type="ECO:0000313" key="10">
    <source>
        <dbReference type="EMBL" id="GMH83713.1"/>
    </source>
</evidence>
<reference evidence="11" key="1">
    <citation type="journal article" date="2023" name="Commun. Biol.">
        <title>Genome analysis of Parmales, the sister group of diatoms, reveals the evolutionary specialization of diatoms from phago-mixotrophs to photoautotrophs.</title>
        <authorList>
            <person name="Ban H."/>
            <person name="Sato S."/>
            <person name="Yoshikawa S."/>
            <person name="Yamada K."/>
            <person name="Nakamura Y."/>
            <person name="Ichinomiya M."/>
            <person name="Sato N."/>
            <person name="Blanc-Mathieu R."/>
            <person name="Endo H."/>
            <person name="Kuwata A."/>
            <person name="Ogata H."/>
        </authorList>
    </citation>
    <scope>NUCLEOTIDE SEQUENCE [LARGE SCALE GENOMIC DNA]</scope>
    <source>
        <strain evidence="11">NIES 3699</strain>
    </source>
</reference>
<dbReference type="InterPro" id="IPR036345">
    <property type="entry name" value="ExoRNase_PH_dom2_sf"/>
</dbReference>
<evidence type="ECO:0000256" key="6">
    <source>
        <dbReference type="PROSITE-ProRule" id="PRU00117"/>
    </source>
</evidence>
<accession>A0A9W7ENH5</accession>
<keyword evidence="5 6" id="KW-0694">RNA-binding</keyword>
<feature type="compositionally biased region" description="Basic and acidic residues" evidence="7">
    <location>
        <begin position="676"/>
        <end position="687"/>
    </location>
</feature>
<dbReference type="GO" id="GO:0000175">
    <property type="term" value="F:3'-5'-RNA exonuclease activity"/>
    <property type="evidence" value="ECO:0007669"/>
    <property type="project" value="TreeGrafter"/>
</dbReference>
<dbReference type="Pfam" id="PF03725">
    <property type="entry name" value="RNase_PH_C"/>
    <property type="match status" value="1"/>
</dbReference>
<feature type="signal peptide" evidence="8">
    <location>
        <begin position="1"/>
        <end position="18"/>
    </location>
</feature>
<dbReference type="NCBIfam" id="NF008805">
    <property type="entry name" value="PRK11824.1"/>
    <property type="match status" value="1"/>
</dbReference>
<dbReference type="Proteomes" id="UP001165160">
    <property type="component" value="Unassembled WGS sequence"/>
</dbReference>
<protein>
    <recommendedName>
        <fullName evidence="2">polyribonucleotide nucleotidyltransferase</fullName>
        <ecNumber evidence="2">2.7.7.8</ecNumber>
    </recommendedName>
</protein>
<evidence type="ECO:0000256" key="1">
    <source>
        <dbReference type="ARBA" id="ARBA00007404"/>
    </source>
</evidence>
<dbReference type="Gene3D" id="2.40.50.140">
    <property type="entry name" value="Nucleic acid-binding proteins"/>
    <property type="match status" value="1"/>
</dbReference>
<dbReference type="SUPFAM" id="SSF54211">
    <property type="entry name" value="Ribosomal protein S5 domain 2-like"/>
    <property type="match status" value="2"/>
</dbReference>
<gene>
    <name evidence="10" type="ORF">TrVE_jg3391</name>
</gene>
<dbReference type="GO" id="GO:0000958">
    <property type="term" value="P:mitochondrial mRNA catabolic process"/>
    <property type="evidence" value="ECO:0007669"/>
    <property type="project" value="TreeGrafter"/>
</dbReference>
<dbReference type="PANTHER" id="PTHR11252">
    <property type="entry name" value="POLYRIBONUCLEOTIDE NUCLEOTIDYLTRANSFERASE"/>
    <property type="match status" value="1"/>
</dbReference>
<dbReference type="PROSITE" id="PS50126">
    <property type="entry name" value="S1"/>
    <property type="match status" value="1"/>
</dbReference>
<dbReference type="InterPro" id="IPR027408">
    <property type="entry name" value="PNPase/RNase_PH_dom_sf"/>
</dbReference>
<sequence>MYLLPLQLSLLLLPLTSSFLLLPQTFRPYTSQLRAHTITTSTDRLKNKISTLTVDVGDDVYKFETGGIGRQASRALTLTRNTNSIIYSTTCRSQLPTDKDFLPLSIDYQTRFSSAGLTSGGYNKRDGRPSELEILVSRIIDRPLRPLIDSRWKHDTQVLSWVLSYGGGKSLSTMAICVNAASVYLSDVPMKKAVAGVMVGYVNETFVINPSREVMEESLLELVVAGTEDAVLMIEGAAEFLSEEIMIEAIEFGHAEIKKICVALEEFKEHLGVERYTETLEDPDPKIDSAVSSLMSSDVDAAYKASTKSEQVLMIDEAYRKVVEVLEPDFPNSKNHLKKSLKTLFEQKMYHLAKTTGGRVDGRSLSEVRPLDVRMGMLPRVHGSSLFTRGETQALATTTLGDKGMAQKIDSLDGGVGKRFYLQYTFPPSCVGETGRVGAPGRREIGHGNLAERALVPTIPSEADFPYTIRVESLITESHGSSSMASVCGGCLSLMDAGVPVKEVVAGIAMGALMENADDDIEDAIVLTDLMGIEDALGMMDFKVAGSRDGISTFQLDTKCEGLTVNFMRKALEQAKIGRIHILDAMVEYGGKVKEEMPDTVPKMRTFKIESGSIGKVIGPGGKQIRAIIEDFELGNMDVGEEGEIQISGFNATKLGEVEEFVKKLVEGGGGARGGGGREREPKKPYDGPEPVEGETYSGKVTGVHAWGVFLEIMPGLEGLCHVSELHTERVRSCEGFVSSLGEGFDVKYLGKNDKGQLQLSRKQLMDGGGGGGGGGGRGRGGDRGGDRGGGGRGRERNRSGRERAGDEPEKGVEMPQAEIDVIEAAISSTLE</sequence>
<dbReference type="SUPFAM" id="SSF54791">
    <property type="entry name" value="Eukaryotic type KH-domain (KH-domain type I)"/>
    <property type="match status" value="1"/>
</dbReference>
<feature type="chain" id="PRO_5040799009" description="polyribonucleotide nucleotidyltransferase" evidence="8">
    <location>
        <begin position="19"/>
        <end position="832"/>
    </location>
</feature>
<dbReference type="PROSITE" id="PS50084">
    <property type="entry name" value="KH_TYPE_1"/>
    <property type="match status" value="1"/>
</dbReference>
<evidence type="ECO:0000259" key="9">
    <source>
        <dbReference type="PROSITE" id="PS50126"/>
    </source>
</evidence>
<feature type="region of interest" description="Disordered" evidence="7">
    <location>
        <begin position="669"/>
        <end position="696"/>
    </location>
</feature>
<feature type="region of interest" description="Disordered" evidence="7">
    <location>
        <begin position="763"/>
        <end position="820"/>
    </location>
</feature>
<dbReference type="InterPro" id="IPR012162">
    <property type="entry name" value="PNPase"/>
</dbReference>
<evidence type="ECO:0000256" key="5">
    <source>
        <dbReference type="ARBA" id="ARBA00022884"/>
    </source>
</evidence>
<organism evidence="10 11">
    <name type="scientific">Triparma verrucosa</name>
    <dbReference type="NCBI Taxonomy" id="1606542"/>
    <lineage>
        <taxon>Eukaryota</taxon>
        <taxon>Sar</taxon>
        <taxon>Stramenopiles</taxon>
        <taxon>Ochrophyta</taxon>
        <taxon>Bolidophyceae</taxon>
        <taxon>Parmales</taxon>
        <taxon>Triparmaceae</taxon>
        <taxon>Triparma</taxon>
    </lineage>
</organism>
<evidence type="ECO:0000256" key="7">
    <source>
        <dbReference type="SAM" id="MobiDB-lite"/>
    </source>
</evidence>
<feature type="domain" description="S1 motif" evidence="9">
    <location>
        <begin position="694"/>
        <end position="763"/>
    </location>
</feature>
<feature type="compositionally biased region" description="Basic and acidic residues" evidence="7">
    <location>
        <begin position="793"/>
        <end position="813"/>
    </location>
</feature>
<dbReference type="Gene3D" id="3.30.230.70">
    <property type="entry name" value="GHMP Kinase, N-terminal domain"/>
    <property type="match status" value="2"/>
</dbReference>